<gene>
    <name evidence="15" type="ORF">CCAE0312_LOCUS7922</name>
</gene>
<dbReference type="SUPFAM" id="SSF47446">
    <property type="entry name" value="Signal peptide-binding domain"/>
    <property type="match status" value="1"/>
</dbReference>
<comment type="function">
    <text evidence="13">Component of the signal recognition particle (SRP) complex, a ribonucleoprotein complex that mediates the cotranslational targeting of secretory and membrane proteins to the endoplasmic reticulum (ER).</text>
</comment>
<dbReference type="InterPro" id="IPR042101">
    <property type="entry name" value="SRP54_N_sf"/>
</dbReference>
<evidence type="ECO:0000256" key="3">
    <source>
        <dbReference type="ARBA" id="ARBA00005450"/>
    </source>
</evidence>
<name>A0A7S1XFD6_9RHOD</name>
<dbReference type="GO" id="GO:0008312">
    <property type="term" value="F:7S RNA binding"/>
    <property type="evidence" value="ECO:0007669"/>
    <property type="project" value="UniProtKB-UniRule"/>
</dbReference>
<dbReference type="Gene3D" id="1.10.260.30">
    <property type="entry name" value="Signal recognition particle, SRP54 subunit, M-domain"/>
    <property type="match status" value="1"/>
</dbReference>
<reference evidence="15" key="1">
    <citation type="submission" date="2021-01" db="EMBL/GenBank/DDBJ databases">
        <authorList>
            <person name="Corre E."/>
            <person name="Pelletier E."/>
            <person name="Niang G."/>
            <person name="Scheremetjew M."/>
            <person name="Finn R."/>
            <person name="Kale V."/>
            <person name="Holt S."/>
            <person name="Cochrane G."/>
            <person name="Meng A."/>
            <person name="Brown T."/>
            <person name="Cohen L."/>
        </authorList>
    </citation>
    <scope>NUCLEOTIDE SEQUENCE</scope>
    <source>
        <strain evidence="15">SAG 36.94</strain>
    </source>
</reference>
<dbReference type="GO" id="GO:0003924">
    <property type="term" value="F:GTPase activity"/>
    <property type="evidence" value="ECO:0007669"/>
    <property type="project" value="UniProtKB-UniRule"/>
</dbReference>
<accession>A0A7S1XFD6</accession>
<keyword evidence="8 13" id="KW-0694">RNA-binding</keyword>
<dbReference type="InterPro" id="IPR027417">
    <property type="entry name" value="P-loop_NTPase"/>
</dbReference>
<dbReference type="Gene3D" id="3.40.50.300">
    <property type="entry name" value="P-loop containing nucleotide triphosphate hydrolases"/>
    <property type="match status" value="1"/>
</dbReference>
<evidence type="ECO:0000259" key="14">
    <source>
        <dbReference type="PROSITE" id="PS00300"/>
    </source>
</evidence>
<sequence>MVLNDLGKKINGALRKMTNLTIIDDEAVDAMLKEISRALLEADVNVKTVAQLRGNVKKSVNLDELAAGHNKRRMIQKAVFDELCKMLDSGRKPVVLKKGKPNVVMFVGLQGNGKTTSCVKYAYYHQRKGWKTCVVCADTFRAGAFDQLRQNCLKAKIPYYGSYSETDPVKIAMDGVERFRIEKYELIVVDTSGRHKQEAALFEEMEQMAAAIEPNDVVFVMDSSIGQAAHDHALAFRQRVDVGSVIITKLDGHAKGGGALSAVSATQSPITFIGVGEHIDEFEPFSTQNFVGRLLGLGDVSGLVTTIKEAGLHDNQKLYENITHGVFTLRDLYDQFQALTKLGPLGQLMSMMPGMSEMMPAGGEREGKAKIQKFLTMMDSMTDKELDDAKAQFSESRMYRIARGSGRSLQDVNELIHEHKRFAKLVGKLGKMKGMKTGNAKDLENMPQQLSRIMDPRMLQQLGGAGGVQNLMRQLAKNMPGEFGGK</sequence>
<dbReference type="SUPFAM" id="SSF52540">
    <property type="entry name" value="P-loop containing nucleoside triphosphate hydrolases"/>
    <property type="match status" value="1"/>
</dbReference>
<evidence type="ECO:0000313" key="15">
    <source>
        <dbReference type="EMBL" id="CAD9235830.1"/>
    </source>
</evidence>
<dbReference type="InterPro" id="IPR022941">
    <property type="entry name" value="SRP54"/>
</dbReference>
<dbReference type="GO" id="GO:0005829">
    <property type="term" value="C:cytosol"/>
    <property type="evidence" value="ECO:0007669"/>
    <property type="project" value="TreeGrafter"/>
</dbReference>
<comment type="subcellular location">
    <subcellularLocation>
        <location evidence="2 13">Cytoplasm</location>
    </subcellularLocation>
    <subcellularLocation>
        <location evidence="1">Endoplasmic reticulum</location>
    </subcellularLocation>
</comment>
<keyword evidence="10 13" id="KW-0733">Signal recognition particle</keyword>
<dbReference type="GO" id="GO:0030942">
    <property type="term" value="F:endoplasmic reticulum signal peptide binding"/>
    <property type="evidence" value="ECO:0007669"/>
    <property type="project" value="TreeGrafter"/>
</dbReference>
<dbReference type="NCBIfam" id="TIGR01425">
    <property type="entry name" value="SRP54_euk"/>
    <property type="match status" value="1"/>
</dbReference>
<keyword evidence="6" id="KW-0378">Hydrolase</keyword>
<dbReference type="Pfam" id="PF02881">
    <property type="entry name" value="SRP54_N"/>
    <property type="match status" value="1"/>
</dbReference>
<dbReference type="CDD" id="cd17875">
    <property type="entry name" value="SRP54_G"/>
    <property type="match status" value="1"/>
</dbReference>
<dbReference type="InterPro" id="IPR013822">
    <property type="entry name" value="Signal_recog_particl_SRP54_hlx"/>
</dbReference>
<comment type="catalytic activity">
    <reaction evidence="12">
        <text>GTP + H2O = GDP + phosphate + H(+)</text>
        <dbReference type="Rhea" id="RHEA:19669"/>
        <dbReference type="ChEBI" id="CHEBI:15377"/>
        <dbReference type="ChEBI" id="CHEBI:15378"/>
        <dbReference type="ChEBI" id="CHEBI:37565"/>
        <dbReference type="ChEBI" id="CHEBI:43474"/>
        <dbReference type="ChEBI" id="CHEBI:58189"/>
        <dbReference type="EC" id="3.6.5.4"/>
    </reaction>
    <physiologicalReaction direction="left-to-right" evidence="12">
        <dbReference type="Rhea" id="RHEA:19670"/>
    </physiologicalReaction>
</comment>
<dbReference type="SMART" id="SM00962">
    <property type="entry name" value="SRP54"/>
    <property type="match status" value="1"/>
</dbReference>
<comment type="similarity">
    <text evidence="3 13">Belongs to the GTP-binding SRP family. SRP54 subfamily.</text>
</comment>
<protein>
    <recommendedName>
        <fullName evidence="13">Signal recognition particle 54 kDa protein</fullName>
    </recommendedName>
</protein>
<dbReference type="InterPro" id="IPR004125">
    <property type="entry name" value="Signal_recog_particle_SRP54_M"/>
</dbReference>
<evidence type="ECO:0000256" key="4">
    <source>
        <dbReference type="ARBA" id="ARBA00022490"/>
    </source>
</evidence>
<dbReference type="GO" id="GO:0005786">
    <property type="term" value="C:signal recognition particle, endoplasmic reticulum targeting"/>
    <property type="evidence" value="ECO:0007669"/>
    <property type="project" value="UniProtKB-UniRule"/>
</dbReference>
<dbReference type="Pfam" id="PF02978">
    <property type="entry name" value="SRP_SPB"/>
    <property type="match status" value="1"/>
</dbReference>
<organism evidence="15">
    <name type="scientific">Compsopogon caeruleus</name>
    <dbReference type="NCBI Taxonomy" id="31354"/>
    <lineage>
        <taxon>Eukaryota</taxon>
        <taxon>Rhodophyta</taxon>
        <taxon>Compsopogonophyceae</taxon>
        <taxon>Compsopogonales</taxon>
        <taxon>Compsopogonaceae</taxon>
        <taxon>Compsopogon</taxon>
    </lineage>
</organism>
<evidence type="ECO:0000256" key="7">
    <source>
        <dbReference type="ARBA" id="ARBA00022824"/>
    </source>
</evidence>
<dbReference type="GO" id="GO:0005783">
    <property type="term" value="C:endoplasmic reticulum"/>
    <property type="evidence" value="ECO:0007669"/>
    <property type="project" value="UniProtKB-SubCell"/>
</dbReference>
<evidence type="ECO:0000256" key="10">
    <source>
        <dbReference type="ARBA" id="ARBA00023135"/>
    </source>
</evidence>
<dbReference type="Pfam" id="PF00448">
    <property type="entry name" value="SRP54"/>
    <property type="match status" value="1"/>
</dbReference>
<evidence type="ECO:0000256" key="9">
    <source>
        <dbReference type="ARBA" id="ARBA00023134"/>
    </source>
</evidence>
<dbReference type="PANTHER" id="PTHR11564">
    <property type="entry name" value="SIGNAL RECOGNITION PARTICLE 54K PROTEIN SRP54"/>
    <property type="match status" value="1"/>
</dbReference>
<keyword evidence="7" id="KW-0256">Endoplasmic reticulum</keyword>
<dbReference type="FunFam" id="3.40.50.300:FF:000022">
    <property type="entry name" value="Signal recognition particle 54 kDa subunit"/>
    <property type="match status" value="1"/>
</dbReference>
<feature type="domain" description="SRP54-type proteins GTP-binding" evidence="14">
    <location>
        <begin position="269"/>
        <end position="282"/>
    </location>
</feature>
<evidence type="ECO:0000256" key="2">
    <source>
        <dbReference type="ARBA" id="ARBA00004496"/>
    </source>
</evidence>
<dbReference type="PROSITE" id="PS00300">
    <property type="entry name" value="SRP54"/>
    <property type="match status" value="1"/>
</dbReference>
<evidence type="ECO:0000256" key="12">
    <source>
        <dbReference type="ARBA" id="ARBA00048157"/>
    </source>
</evidence>
<dbReference type="GO" id="GO:0006616">
    <property type="term" value="P:SRP-dependent cotranslational protein targeting to membrane, translocation"/>
    <property type="evidence" value="ECO:0007669"/>
    <property type="project" value="TreeGrafter"/>
</dbReference>
<keyword evidence="9 13" id="KW-0342">GTP-binding</keyword>
<dbReference type="Gene3D" id="1.20.120.140">
    <property type="entry name" value="Signal recognition particle SRP54, nucleotide-binding domain"/>
    <property type="match status" value="1"/>
</dbReference>
<evidence type="ECO:0000256" key="6">
    <source>
        <dbReference type="ARBA" id="ARBA00022801"/>
    </source>
</evidence>
<dbReference type="EMBL" id="HBGH01014307">
    <property type="protein sequence ID" value="CAD9235830.1"/>
    <property type="molecule type" value="Transcribed_RNA"/>
</dbReference>
<dbReference type="SUPFAM" id="SSF47364">
    <property type="entry name" value="Domain of the SRP/SRP receptor G-proteins"/>
    <property type="match status" value="1"/>
</dbReference>
<dbReference type="AlphaFoldDB" id="A0A7S1XFD6"/>
<evidence type="ECO:0000256" key="13">
    <source>
        <dbReference type="RuleBase" id="RU364034"/>
    </source>
</evidence>
<evidence type="ECO:0000256" key="11">
    <source>
        <dbReference type="ARBA" id="ARBA00023274"/>
    </source>
</evidence>
<dbReference type="SMART" id="SM00963">
    <property type="entry name" value="SRP54_N"/>
    <property type="match status" value="1"/>
</dbReference>
<dbReference type="InterPro" id="IPR036225">
    <property type="entry name" value="SRP/SRP_N"/>
</dbReference>
<proteinExistence type="inferred from homology"/>
<comment type="domain">
    <text evidence="13">The NG domain, also named G domain, is a special guanosine triphosphatase (GTPase) domain, which binds GTP and forms a guanosine 5'-triphosphate (GTP)-dependent complex with a homologous NG domain in the SRP receptor subunit SRPRA. The two NG domains undergo cooperative rearrangements upon their assembly, which culminate in the reciprocal activation of the GTPase activity of one another. SRP receptor compaction upon binding with cargo-loaded SRP and GTPase rearrangement drive SRP-mediated cotranslational protein translocation into the ER.</text>
</comment>
<dbReference type="InterPro" id="IPR036891">
    <property type="entry name" value="Signal_recog_part_SRP54_M_sf"/>
</dbReference>
<dbReference type="InterPro" id="IPR006325">
    <property type="entry name" value="SRP54_euk"/>
</dbReference>
<evidence type="ECO:0000256" key="1">
    <source>
        <dbReference type="ARBA" id="ARBA00004240"/>
    </source>
</evidence>
<keyword evidence="4 13" id="KW-0963">Cytoplasm</keyword>
<dbReference type="HAMAP" id="MF_00306">
    <property type="entry name" value="SRP54"/>
    <property type="match status" value="1"/>
</dbReference>
<comment type="domain">
    <text evidence="13">The M domain binds the 7SL RNA in presence of SRP19 and binds the signal sequence of presecretory proteins.</text>
</comment>
<dbReference type="FunFam" id="1.20.120.140:FF:000001">
    <property type="entry name" value="Signal recognition particle GTPase"/>
    <property type="match status" value="1"/>
</dbReference>
<evidence type="ECO:0000256" key="5">
    <source>
        <dbReference type="ARBA" id="ARBA00022741"/>
    </source>
</evidence>
<dbReference type="InterPro" id="IPR000897">
    <property type="entry name" value="SRP54_GTPase_dom"/>
</dbReference>
<dbReference type="GO" id="GO:0005525">
    <property type="term" value="F:GTP binding"/>
    <property type="evidence" value="ECO:0007669"/>
    <property type="project" value="UniProtKB-UniRule"/>
</dbReference>
<keyword evidence="11 13" id="KW-0687">Ribonucleoprotein</keyword>
<keyword evidence="5 13" id="KW-0547">Nucleotide-binding</keyword>
<evidence type="ECO:0000256" key="8">
    <source>
        <dbReference type="ARBA" id="ARBA00022884"/>
    </source>
</evidence>
<dbReference type="PANTHER" id="PTHR11564:SF5">
    <property type="entry name" value="SIGNAL RECOGNITION PARTICLE SUBUNIT SRP54"/>
    <property type="match status" value="1"/>
</dbReference>